<feature type="domain" description="HMA" evidence="1">
    <location>
        <begin position="46"/>
        <end position="112"/>
    </location>
</feature>
<name>A0AAW2DGQ8_9ROSI</name>
<dbReference type="PROSITE" id="PS50846">
    <property type="entry name" value="HMA_2"/>
    <property type="match status" value="1"/>
</dbReference>
<sequence length="172" mass="19287">MKCKFSVLVSTSRWSRVLVCAPANLKIWLPQGGHRCGTCHNDSNAKRKLVIKVQMTGDKCRTKALKHAAGAEGVTSVAIEGDDKSLVVVIRDEVDSVCLTRSLRKKVGYATIVSMAQLEESDKKKDEEDNPTPTICYSGYGQYPQLPSYYRVISHPWPSNCFFMRHIWHIAT</sequence>
<dbReference type="PANTHER" id="PTHR46932">
    <property type="entry name" value="HEAVY METAL-ASSOCIATED ISOPRENYLATED PLANT PROTEIN 47"/>
    <property type="match status" value="1"/>
</dbReference>
<evidence type="ECO:0000313" key="2">
    <source>
        <dbReference type="EMBL" id="KAL0009840.1"/>
    </source>
</evidence>
<dbReference type="InterPro" id="IPR006121">
    <property type="entry name" value="HMA_dom"/>
</dbReference>
<evidence type="ECO:0000313" key="3">
    <source>
        <dbReference type="Proteomes" id="UP001459277"/>
    </source>
</evidence>
<dbReference type="PANTHER" id="PTHR46932:SF12">
    <property type="entry name" value="HEAVY METAL-ASSOCIATED ISOPRENYLATED PLANT PROTEIN 47"/>
    <property type="match status" value="1"/>
</dbReference>
<dbReference type="EMBL" id="JAZDWU010000002">
    <property type="protein sequence ID" value="KAL0009840.1"/>
    <property type="molecule type" value="Genomic_DNA"/>
</dbReference>
<proteinExistence type="predicted"/>
<protein>
    <recommendedName>
        <fullName evidence="1">HMA domain-containing protein</fullName>
    </recommendedName>
</protein>
<dbReference type="Proteomes" id="UP001459277">
    <property type="component" value="Unassembled WGS sequence"/>
</dbReference>
<comment type="caution">
    <text evidence="2">The sequence shown here is derived from an EMBL/GenBank/DDBJ whole genome shotgun (WGS) entry which is preliminary data.</text>
</comment>
<reference evidence="2 3" key="1">
    <citation type="submission" date="2024-01" db="EMBL/GenBank/DDBJ databases">
        <title>A telomere-to-telomere, gap-free genome of sweet tea (Lithocarpus litseifolius).</title>
        <authorList>
            <person name="Zhou J."/>
        </authorList>
    </citation>
    <scope>NUCLEOTIDE SEQUENCE [LARGE SCALE GENOMIC DNA]</scope>
    <source>
        <strain evidence="2">Zhou-2022a</strain>
        <tissue evidence="2">Leaf</tissue>
    </source>
</reference>
<accession>A0AAW2DGQ8</accession>
<evidence type="ECO:0000259" key="1">
    <source>
        <dbReference type="PROSITE" id="PS50846"/>
    </source>
</evidence>
<dbReference type="Gene3D" id="3.30.70.100">
    <property type="match status" value="1"/>
</dbReference>
<dbReference type="AlphaFoldDB" id="A0AAW2DGQ8"/>
<keyword evidence="3" id="KW-1185">Reference proteome</keyword>
<dbReference type="InterPro" id="IPR042885">
    <property type="entry name" value="HIPP47/16"/>
</dbReference>
<gene>
    <name evidence="2" type="ORF">SO802_004948</name>
</gene>
<organism evidence="2 3">
    <name type="scientific">Lithocarpus litseifolius</name>
    <dbReference type="NCBI Taxonomy" id="425828"/>
    <lineage>
        <taxon>Eukaryota</taxon>
        <taxon>Viridiplantae</taxon>
        <taxon>Streptophyta</taxon>
        <taxon>Embryophyta</taxon>
        <taxon>Tracheophyta</taxon>
        <taxon>Spermatophyta</taxon>
        <taxon>Magnoliopsida</taxon>
        <taxon>eudicotyledons</taxon>
        <taxon>Gunneridae</taxon>
        <taxon>Pentapetalae</taxon>
        <taxon>rosids</taxon>
        <taxon>fabids</taxon>
        <taxon>Fagales</taxon>
        <taxon>Fagaceae</taxon>
        <taxon>Lithocarpus</taxon>
    </lineage>
</organism>
<dbReference type="GO" id="GO:0046872">
    <property type="term" value="F:metal ion binding"/>
    <property type="evidence" value="ECO:0007669"/>
    <property type="project" value="InterPro"/>
</dbReference>